<dbReference type="GO" id="GO:0005829">
    <property type="term" value="C:cytosol"/>
    <property type="evidence" value="ECO:0007669"/>
    <property type="project" value="TreeGrafter"/>
</dbReference>
<evidence type="ECO:0000259" key="9">
    <source>
        <dbReference type="PROSITE" id="PS51330"/>
    </source>
</evidence>
<dbReference type="PROSITE" id="PS00075">
    <property type="entry name" value="DHFR_1"/>
    <property type="match status" value="1"/>
</dbReference>
<comment type="catalytic activity">
    <reaction evidence="7">
        <text>(6S)-5,6,7,8-tetrahydrofolate + NADP(+) = 7,8-dihydrofolate + NADPH + H(+)</text>
        <dbReference type="Rhea" id="RHEA:15009"/>
        <dbReference type="ChEBI" id="CHEBI:15378"/>
        <dbReference type="ChEBI" id="CHEBI:57451"/>
        <dbReference type="ChEBI" id="CHEBI:57453"/>
        <dbReference type="ChEBI" id="CHEBI:57783"/>
        <dbReference type="ChEBI" id="CHEBI:58349"/>
        <dbReference type="EC" id="1.5.1.3"/>
    </reaction>
</comment>
<evidence type="ECO:0000256" key="5">
    <source>
        <dbReference type="ARBA" id="ARBA00022857"/>
    </source>
</evidence>
<proteinExistence type="inferred from homology"/>
<evidence type="ECO:0000313" key="13">
    <source>
        <dbReference type="Proteomes" id="UP000071962"/>
    </source>
</evidence>
<keyword evidence="5 7" id="KW-0521">NADP</keyword>
<dbReference type="Proteomes" id="UP000073200">
    <property type="component" value="Unassembled WGS sequence"/>
</dbReference>
<dbReference type="PANTHER" id="PTHR48069:SF3">
    <property type="entry name" value="DIHYDROFOLATE REDUCTASE"/>
    <property type="match status" value="1"/>
</dbReference>
<dbReference type="Proteomes" id="UP000074664">
    <property type="component" value="Unassembled WGS sequence"/>
</dbReference>
<dbReference type="GO" id="GO:0050661">
    <property type="term" value="F:NADP binding"/>
    <property type="evidence" value="ECO:0007669"/>
    <property type="project" value="InterPro"/>
</dbReference>
<evidence type="ECO:0000256" key="6">
    <source>
        <dbReference type="ARBA" id="ARBA00023002"/>
    </source>
</evidence>
<dbReference type="UniPathway" id="UPA00077">
    <property type="reaction ID" value="UER00158"/>
</dbReference>
<dbReference type="InterPro" id="IPR017925">
    <property type="entry name" value="DHFR_CS"/>
</dbReference>
<keyword evidence="6 7" id="KW-0560">Oxidoreductase</keyword>
<feature type="domain" description="DHFR" evidence="9">
    <location>
        <begin position="4"/>
        <end position="167"/>
    </location>
</feature>
<dbReference type="Gene3D" id="3.40.430.10">
    <property type="entry name" value="Dihydrofolate Reductase, subunit A"/>
    <property type="match status" value="1"/>
</dbReference>
<evidence type="ECO:0000256" key="1">
    <source>
        <dbReference type="ARBA" id="ARBA00004903"/>
    </source>
</evidence>
<comment type="similarity">
    <text evidence="2 7 8">Belongs to the dihydrofolate reductase family.</text>
</comment>
<reference evidence="13 14" key="1">
    <citation type="submission" date="2016-02" db="EMBL/GenBank/DDBJ databases">
        <authorList>
            <consortium name="Pathogen Informatics"/>
        </authorList>
    </citation>
    <scope>NUCLEOTIDE SEQUENCE [LARGE SCALE GENOMIC DNA]</scope>
    <source>
        <strain evidence="10 15">LSS30</strain>
        <strain evidence="11 14">LSS59</strain>
        <strain evidence="12 13">SS1062</strain>
    </source>
</reference>
<dbReference type="PROSITE" id="PS51330">
    <property type="entry name" value="DHFR_2"/>
    <property type="match status" value="1"/>
</dbReference>
<dbReference type="SUPFAM" id="SSF53597">
    <property type="entry name" value="Dihydrofolate reductase-like"/>
    <property type="match status" value="1"/>
</dbReference>
<sequence length="170" mass="19551">MTKKIVAIWAQDENGLIGKGDKLPWSLPADWAHFKETTTGHTMVMGRVTFDGMGKRALPNRHSLVLTSDETYQVENDRVTVLHNVEAVLDWYHQQEGTLFVLGGGQIFTAFASYIEELIVTDIHGQFEGDVFFPKDFPMDQFCLINSKFRPKDEENAFDFTIKTYERREK</sequence>
<keyword evidence="4 7" id="KW-0554">One-carbon metabolism</keyword>
<dbReference type="InterPro" id="IPR024072">
    <property type="entry name" value="DHFR-like_dom_sf"/>
</dbReference>
<dbReference type="Proteomes" id="UP000071962">
    <property type="component" value="Unassembled WGS sequence"/>
</dbReference>
<dbReference type="AlphaFoldDB" id="A0A0Z8EQ83"/>
<dbReference type="RefSeq" id="WP_024413629.1">
    <property type="nucleotide sequence ID" value="NZ_CEDH01000019.1"/>
</dbReference>
<evidence type="ECO:0000313" key="12">
    <source>
        <dbReference type="EMBL" id="CYW84436.1"/>
    </source>
</evidence>
<accession>A0A0Z8EQ83</accession>
<dbReference type="EMBL" id="FIHG01000001">
    <property type="protein sequence ID" value="CYU66580.1"/>
    <property type="molecule type" value="Genomic_DNA"/>
</dbReference>
<dbReference type="PIRSF" id="PIRSF000194">
    <property type="entry name" value="DHFR"/>
    <property type="match status" value="1"/>
</dbReference>
<dbReference type="InterPro" id="IPR001796">
    <property type="entry name" value="DHFR_dom"/>
</dbReference>
<dbReference type="Pfam" id="PF00186">
    <property type="entry name" value="DHFR_1"/>
    <property type="match status" value="1"/>
</dbReference>
<evidence type="ECO:0000256" key="8">
    <source>
        <dbReference type="RuleBase" id="RU004474"/>
    </source>
</evidence>
<gene>
    <name evidence="12" type="primary">dhfR</name>
    <name evidence="10" type="ORF">ERS132392_01458</name>
    <name evidence="11" type="ORF">ERS132421_00179</name>
    <name evidence="12" type="ORF">ERS132551_00653</name>
</gene>
<evidence type="ECO:0000313" key="10">
    <source>
        <dbReference type="EMBL" id="CYU66234.1"/>
    </source>
</evidence>
<evidence type="ECO:0000313" key="14">
    <source>
        <dbReference type="Proteomes" id="UP000073200"/>
    </source>
</evidence>
<dbReference type="GO" id="GO:0006730">
    <property type="term" value="P:one-carbon metabolic process"/>
    <property type="evidence" value="ECO:0007669"/>
    <property type="project" value="UniProtKB-KW"/>
</dbReference>
<evidence type="ECO:0000256" key="2">
    <source>
        <dbReference type="ARBA" id="ARBA00009539"/>
    </source>
</evidence>
<evidence type="ECO:0000256" key="7">
    <source>
        <dbReference type="PIRNR" id="PIRNR000194"/>
    </source>
</evidence>
<evidence type="ECO:0000313" key="15">
    <source>
        <dbReference type="Proteomes" id="UP000074664"/>
    </source>
</evidence>
<comment type="function">
    <text evidence="7">Key enzyme in folate metabolism. Catalyzes an essential reaction for de novo glycine and purine synthesis, and for DNA precursor synthesis.</text>
</comment>
<dbReference type="PANTHER" id="PTHR48069">
    <property type="entry name" value="DIHYDROFOLATE REDUCTASE"/>
    <property type="match status" value="1"/>
</dbReference>
<dbReference type="GO" id="GO:0046655">
    <property type="term" value="P:folic acid metabolic process"/>
    <property type="evidence" value="ECO:0007669"/>
    <property type="project" value="TreeGrafter"/>
</dbReference>
<dbReference type="GO" id="GO:0046654">
    <property type="term" value="P:tetrahydrofolate biosynthetic process"/>
    <property type="evidence" value="ECO:0007669"/>
    <property type="project" value="UniProtKB-UniPathway"/>
</dbReference>
<evidence type="ECO:0000256" key="4">
    <source>
        <dbReference type="ARBA" id="ARBA00022563"/>
    </source>
</evidence>
<dbReference type="InterPro" id="IPR012259">
    <property type="entry name" value="DHFR"/>
</dbReference>
<dbReference type="FunFam" id="3.40.430.10:FF:000009">
    <property type="entry name" value="Dihydrofolate reductase"/>
    <property type="match status" value="1"/>
</dbReference>
<name>A0A0Z8EQ83_STRSU</name>
<comment type="pathway">
    <text evidence="1 7">Cofactor biosynthesis; tetrahydrofolate biosynthesis; 5,6,7,8-tetrahydrofolate from 7,8-dihydrofolate: step 1/1.</text>
</comment>
<dbReference type="GO" id="GO:0004146">
    <property type="term" value="F:dihydrofolate reductase activity"/>
    <property type="evidence" value="ECO:0007669"/>
    <property type="project" value="UniProtKB-EC"/>
</dbReference>
<dbReference type="EMBL" id="FIGH01000006">
    <property type="protein sequence ID" value="CYU66234.1"/>
    <property type="molecule type" value="Genomic_DNA"/>
</dbReference>
<protein>
    <recommendedName>
        <fullName evidence="3 7">Dihydrofolate reductase</fullName>
        <ecNumber evidence="3 7">1.5.1.3</ecNumber>
    </recommendedName>
</protein>
<evidence type="ECO:0000313" key="11">
    <source>
        <dbReference type="EMBL" id="CYU66580.1"/>
    </source>
</evidence>
<evidence type="ECO:0000256" key="3">
    <source>
        <dbReference type="ARBA" id="ARBA00012856"/>
    </source>
</evidence>
<organism evidence="12 13">
    <name type="scientific">Streptococcus suis</name>
    <dbReference type="NCBI Taxonomy" id="1307"/>
    <lineage>
        <taxon>Bacteria</taxon>
        <taxon>Bacillati</taxon>
        <taxon>Bacillota</taxon>
        <taxon>Bacilli</taxon>
        <taxon>Lactobacillales</taxon>
        <taxon>Streptococcaceae</taxon>
        <taxon>Streptococcus</taxon>
    </lineage>
</organism>
<dbReference type="EC" id="1.5.1.3" evidence="3 7"/>
<dbReference type="CDD" id="cd00209">
    <property type="entry name" value="DHFR"/>
    <property type="match status" value="1"/>
</dbReference>
<dbReference type="EMBL" id="FIKT01000006">
    <property type="protein sequence ID" value="CYW84436.1"/>
    <property type="molecule type" value="Genomic_DNA"/>
</dbReference>
<dbReference type="PRINTS" id="PR00070">
    <property type="entry name" value="DHFR"/>
</dbReference>
<dbReference type="GO" id="GO:0046452">
    <property type="term" value="P:dihydrofolate metabolic process"/>
    <property type="evidence" value="ECO:0007669"/>
    <property type="project" value="TreeGrafter"/>
</dbReference>